<feature type="transmembrane region" description="Helical" evidence="9">
    <location>
        <begin position="391"/>
        <end position="408"/>
    </location>
</feature>
<name>A0A2G5PHF3_9MYCO</name>
<dbReference type="GO" id="GO:0015744">
    <property type="term" value="P:succinate transport"/>
    <property type="evidence" value="ECO:0007669"/>
    <property type="project" value="TreeGrafter"/>
</dbReference>
<evidence type="ECO:0000256" key="7">
    <source>
        <dbReference type="ARBA" id="ARBA00034125"/>
    </source>
</evidence>
<comment type="subcellular location">
    <subcellularLocation>
        <location evidence="1">Cell membrane</location>
        <topology evidence="1">Multi-pass membrane protein</topology>
    </subcellularLocation>
</comment>
<feature type="compositionally biased region" description="Basic and acidic residues" evidence="8">
    <location>
        <begin position="129"/>
        <end position="144"/>
    </location>
</feature>
<evidence type="ECO:0000256" key="3">
    <source>
        <dbReference type="ARBA" id="ARBA00022519"/>
    </source>
</evidence>
<dbReference type="Pfam" id="PF12821">
    <property type="entry name" value="ThrE_2"/>
    <property type="match status" value="1"/>
</dbReference>
<feature type="domain" description="Threonine/serine exporter-like N-terminal" evidence="10">
    <location>
        <begin position="158"/>
        <end position="321"/>
    </location>
</feature>
<evidence type="ECO:0008006" key="14">
    <source>
        <dbReference type="Google" id="ProtNLM"/>
    </source>
</evidence>
<keyword evidence="2" id="KW-1003">Cell membrane</keyword>
<feature type="region of interest" description="Disordered" evidence="8">
    <location>
        <begin position="128"/>
        <end position="161"/>
    </location>
</feature>
<gene>
    <name evidence="12" type="ORF">CQY22_000305</name>
</gene>
<feature type="transmembrane region" description="Helical" evidence="9">
    <location>
        <begin position="270"/>
        <end position="290"/>
    </location>
</feature>
<evidence type="ECO:0000256" key="8">
    <source>
        <dbReference type="SAM" id="MobiDB-lite"/>
    </source>
</evidence>
<organism evidence="12 13">
    <name type="scientific">Mycolicibacterium brumae</name>
    <dbReference type="NCBI Taxonomy" id="85968"/>
    <lineage>
        <taxon>Bacteria</taxon>
        <taxon>Bacillati</taxon>
        <taxon>Actinomycetota</taxon>
        <taxon>Actinomycetes</taxon>
        <taxon>Mycobacteriales</taxon>
        <taxon>Mycobacteriaceae</taxon>
        <taxon>Mycolicibacterium</taxon>
    </lineage>
</organism>
<dbReference type="InterPro" id="IPR024528">
    <property type="entry name" value="ThrE_2"/>
</dbReference>
<keyword evidence="5 9" id="KW-1133">Transmembrane helix</keyword>
<feature type="transmembrane region" description="Helical" evidence="9">
    <location>
        <begin position="368"/>
        <end position="385"/>
    </location>
</feature>
<comment type="caution">
    <text evidence="12">The sequence shown here is derived from an EMBL/GenBank/DDBJ whole genome shotgun (WGS) entry which is preliminary data.</text>
</comment>
<keyword evidence="13" id="KW-1185">Reference proteome</keyword>
<evidence type="ECO:0000259" key="11">
    <source>
        <dbReference type="Pfam" id="PF12821"/>
    </source>
</evidence>
<accession>A0A2G5PHF3</accession>
<dbReference type="EMBL" id="PDCN02000001">
    <property type="protein sequence ID" value="PIB77731.1"/>
    <property type="molecule type" value="Genomic_DNA"/>
</dbReference>
<comment type="similarity">
    <text evidence="7">Belongs to the ThrE exporter (TC 2.A.79) family.</text>
</comment>
<dbReference type="STRING" id="85968.GCA_900073015_01784"/>
<keyword evidence="4 9" id="KW-0812">Transmembrane</keyword>
<evidence type="ECO:0000313" key="12">
    <source>
        <dbReference type="EMBL" id="PIB77731.1"/>
    </source>
</evidence>
<feature type="transmembrane region" description="Helical" evidence="9">
    <location>
        <begin position="229"/>
        <end position="250"/>
    </location>
</feature>
<evidence type="ECO:0000256" key="4">
    <source>
        <dbReference type="ARBA" id="ARBA00022692"/>
    </source>
</evidence>
<feature type="transmembrane region" description="Helical" evidence="9">
    <location>
        <begin position="450"/>
        <end position="476"/>
    </location>
</feature>
<sequence>MSRIVRDTEAPTDALPVIRVEDRTPSDYYDERLGEVLDLAGTVGALLMASGTATIDTAGQIRRIVNAYGFPDCSVDVINTAIHISVYRGPKLPPGSSMHIVPTRSTDFSRLATIDRLVNRICTPASGWEVREEPADDGQDRTRTTGEQPIPPSSGPPISPAEARAELDTIMSAPHPYRRWIATLAWGALAFATAGTLGGGPLACVVAALSTMVIDRTNRRLNKLGLPFFFQYAVGGVIATAPALAFFWLMPDREIRLGSWTLQFQPQVTIAAGLVVILAGLSLVSSIGDLISGAPVTAAGRFFELVMLTVATIAGVALSLHVSARLGGPEFTIGSQAPPALSEILIRVAFGAATAAAFALACYAERSALTAAAIGGGAGVGAFLAAQGLGIGAVFSSFAAAVPIGLVGHLMERRQLAPPLVVSIAGIIPLMPGLALLHGVYGIIEDADGIGFNSVLTATAIATALASGVTLGEWLSKRLHRTGRMRPVRRSATAPGD</sequence>
<evidence type="ECO:0000256" key="5">
    <source>
        <dbReference type="ARBA" id="ARBA00022989"/>
    </source>
</evidence>
<evidence type="ECO:0000256" key="2">
    <source>
        <dbReference type="ARBA" id="ARBA00022475"/>
    </source>
</evidence>
<evidence type="ECO:0000256" key="9">
    <source>
        <dbReference type="SAM" id="Phobius"/>
    </source>
</evidence>
<feature type="domain" description="Threonine/Serine exporter ThrE" evidence="11">
    <location>
        <begin position="352"/>
        <end position="472"/>
    </location>
</feature>
<evidence type="ECO:0000256" key="6">
    <source>
        <dbReference type="ARBA" id="ARBA00023136"/>
    </source>
</evidence>
<dbReference type="Proteomes" id="UP000230551">
    <property type="component" value="Unassembled WGS sequence"/>
</dbReference>
<protein>
    <recommendedName>
        <fullName evidence="14">Threonine/serine exporter family protein</fullName>
    </recommendedName>
</protein>
<dbReference type="PANTHER" id="PTHR34390">
    <property type="entry name" value="UPF0442 PROTEIN YJJB-RELATED"/>
    <property type="match status" value="1"/>
</dbReference>
<keyword evidence="3" id="KW-0997">Cell inner membrane</keyword>
<dbReference type="InterPro" id="IPR010619">
    <property type="entry name" value="ThrE-like_N"/>
</dbReference>
<feature type="domain" description="Threonine/serine exporter-like N-terminal" evidence="10">
    <location>
        <begin position="39"/>
        <end position="123"/>
    </location>
</feature>
<evidence type="ECO:0000259" key="10">
    <source>
        <dbReference type="Pfam" id="PF06738"/>
    </source>
</evidence>
<feature type="compositionally biased region" description="Pro residues" evidence="8">
    <location>
        <begin position="149"/>
        <end position="159"/>
    </location>
</feature>
<feature type="transmembrane region" description="Helical" evidence="9">
    <location>
        <begin position="302"/>
        <end position="324"/>
    </location>
</feature>
<dbReference type="GO" id="GO:0005886">
    <property type="term" value="C:plasma membrane"/>
    <property type="evidence" value="ECO:0007669"/>
    <property type="project" value="UniProtKB-SubCell"/>
</dbReference>
<feature type="transmembrane region" description="Helical" evidence="9">
    <location>
        <begin position="184"/>
        <end position="209"/>
    </location>
</feature>
<dbReference type="OrthoDB" id="9763957at2"/>
<evidence type="ECO:0000256" key="1">
    <source>
        <dbReference type="ARBA" id="ARBA00004651"/>
    </source>
</evidence>
<feature type="transmembrane region" description="Helical" evidence="9">
    <location>
        <begin position="344"/>
        <end position="363"/>
    </location>
</feature>
<reference evidence="12 13" key="1">
    <citation type="journal article" date="2017" name="Infect. Genet. Evol.">
        <title>The new phylogeny of the genus Mycobacterium: The old and the news.</title>
        <authorList>
            <person name="Tortoli E."/>
            <person name="Fedrizzi T."/>
            <person name="Meehan C.J."/>
            <person name="Trovato A."/>
            <person name="Grottola A."/>
            <person name="Giacobazzi E."/>
            <person name="Serpini G.F."/>
            <person name="Tagliazucchi S."/>
            <person name="Fabio A."/>
            <person name="Bettua C."/>
            <person name="Bertorelli R."/>
            <person name="Frascaro F."/>
            <person name="De Sanctis V."/>
            <person name="Pecorari M."/>
            <person name="Jousson O."/>
            <person name="Segata N."/>
            <person name="Cirillo D.M."/>
        </authorList>
    </citation>
    <scope>NUCLEOTIDE SEQUENCE [LARGE SCALE GENOMIC DNA]</scope>
    <source>
        <strain evidence="12 13">CIP1034565</strain>
    </source>
</reference>
<evidence type="ECO:0000313" key="13">
    <source>
        <dbReference type="Proteomes" id="UP000230551"/>
    </source>
</evidence>
<dbReference type="AlphaFoldDB" id="A0A2G5PHF3"/>
<dbReference type="PANTHER" id="PTHR34390:SF1">
    <property type="entry name" value="SUCCINATE TRANSPORTER SUBUNIT YJJB-RELATED"/>
    <property type="match status" value="1"/>
</dbReference>
<proteinExistence type="inferred from homology"/>
<dbReference type="Pfam" id="PF06738">
    <property type="entry name" value="ThrE"/>
    <property type="match status" value="2"/>
</dbReference>
<keyword evidence="6 9" id="KW-0472">Membrane</keyword>
<dbReference type="InterPro" id="IPR050539">
    <property type="entry name" value="ThrE_Dicarb/AminoAcid_Exp"/>
</dbReference>
<dbReference type="GO" id="GO:0022857">
    <property type="term" value="F:transmembrane transporter activity"/>
    <property type="evidence" value="ECO:0007669"/>
    <property type="project" value="InterPro"/>
</dbReference>
<feature type="transmembrane region" description="Helical" evidence="9">
    <location>
        <begin position="420"/>
        <end position="444"/>
    </location>
</feature>